<evidence type="ECO:0000313" key="13">
    <source>
        <dbReference type="EMBL" id="MBB6118834.1"/>
    </source>
</evidence>
<dbReference type="Proteomes" id="UP000536604">
    <property type="component" value="Unassembled WGS sequence"/>
</dbReference>
<dbReference type="EMBL" id="JACHJO010000002">
    <property type="protein sequence ID" value="MBB6118834.1"/>
    <property type="molecule type" value="Genomic_DNA"/>
</dbReference>
<evidence type="ECO:0000256" key="8">
    <source>
        <dbReference type="ARBA" id="ARBA00022842"/>
    </source>
</evidence>
<name>A0A841ILE6_9ACTN</name>
<keyword evidence="5" id="KW-0479">Metal-binding</keyword>
<accession>A0A841ILE6</accession>
<reference evidence="13 14" key="1">
    <citation type="submission" date="2020-08" db="EMBL/GenBank/DDBJ databases">
        <title>Genomic Encyclopedia of Type Strains, Phase III (KMG-III): the genomes of soil and plant-associated and newly described type strains.</title>
        <authorList>
            <person name="Whitman W."/>
        </authorList>
    </citation>
    <scope>NUCLEOTIDE SEQUENCE [LARGE SCALE GENOMIC DNA]</scope>
    <source>
        <strain evidence="13 14">CECT 8712</strain>
    </source>
</reference>
<keyword evidence="8" id="KW-0460">Magnesium</keyword>
<dbReference type="GO" id="GO:0035539">
    <property type="term" value="F:8-oxo-7,8-dihydrodeoxyguanosine triphosphate pyrophosphatase activity"/>
    <property type="evidence" value="ECO:0007669"/>
    <property type="project" value="UniProtKB-EC"/>
</dbReference>
<dbReference type="InterPro" id="IPR047127">
    <property type="entry name" value="MutT-like"/>
</dbReference>
<feature type="domain" description="Nudix hydrolase" evidence="12">
    <location>
        <begin position="4"/>
        <end position="137"/>
    </location>
</feature>
<dbReference type="GO" id="GO:0006281">
    <property type="term" value="P:DNA repair"/>
    <property type="evidence" value="ECO:0007669"/>
    <property type="project" value="UniProtKB-KW"/>
</dbReference>
<comment type="similarity">
    <text evidence="2">Belongs to the Nudix hydrolase family.</text>
</comment>
<dbReference type="GO" id="GO:0046872">
    <property type="term" value="F:metal ion binding"/>
    <property type="evidence" value="ECO:0007669"/>
    <property type="project" value="UniProtKB-KW"/>
</dbReference>
<evidence type="ECO:0000256" key="1">
    <source>
        <dbReference type="ARBA" id="ARBA00001946"/>
    </source>
</evidence>
<evidence type="ECO:0000256" key="10">
    <source>
        <dbReference type="ARBA" id="ARBA00035861"/>
    </source>
</evidence>
<evidence type="ECO:0000259" key="12">
    <source>
        <dbReference type="PROSITE" id="PS51462"/>
    </source>
</evidence>
<dbReference type="GO" id="GO:0044715">
    <property type="term" value="F:8-oxo-dGDP phosphatase activity"/>
    <property type="evidence" value="ECO:0007669"/>
    <property type="project" value="TreeGrafter"/>
</dbReference>
<dbReference type="RefSeq" id="WP_184287507.1">
    <property type="nucleotide sequence ID" value="NZ_JACHJO010000002.1"/>
</dbReference>
<evidence type="ECO:0000256" key="2">
    <source>
        <dbReference type="ARBA" id="ARBA00005582"/>
    </source>
</evidence>
<evidence type="ECO:0000256" key="11">
    <source>
        <dbReference type="ARBA" id="ARBA00038905"/>
    </source>
</evidence>
<organism evidence="13 14">
    <name type="scientific">Nocardiopsis algeriensis</name>
    <dbReference type="NCBI Taxonomy" id="1478215"/>
    <lineage>
        <taxon>Bacteria</taxon>
        <taxon>Bacillati</taxon>
        <taxon>Actinomycetota</taxon>
        <taxon>Actinomycetes</taxon>
        <taxon>Streptosporangiales</taxon>
        <taxon>Nocardiopsidaceae</taxon>
        <taxon>Nocardiopsis</taxon>
    </lineage>
</organism>
<dbReference type="CDD" id="cd03425">
    <property type="entry name" value="NUDIX_MutT_NudA_like"/>
    <property type="match status" value="1"/>
</dbReference>
<dbReference type="PANTHER" id="PTHR47707">
    <property type="entry name" value="8-OXO-DGTP DIPHOSPHATASE"/>
    <property type="match status" value="1"/>
</dbReference>
<evidence type="ECO:0000256" key="7">
    <source>
        <dbReference type="ARBA" id="ARBA00022801"/>
    </source>
</evidence>
<evidence type="ECO:0000313" key="14">
    <source>
        <dbReference type="Proteomes" id="UP000536604"/>
    </source>
</evidence>
<dbReference type="InterPro" id="IPR015797">
    <property type="entry name" value="NUDIX_hydrolase-like_dom_sf"/>
</dbReference>
<evidence type="ECO:0000256" key="5">
    <source>
        <dbReference type="ARBA" id="ARBA00022723"/>
    </source>
</evidence>
<keyword evidence="3" id="KW-0515">Mutator protein</keyword>
<keyword evidence="14" id="KW-1185">Reference proteome</keyword>
<comment type="cofactor">
    <cofactor evidence="1">
        <name>Mg(2+)</name>
        <dbReference type="ChEBI" id="CHEBI:18420"/>
    </cofactor>
</comment>
<sequence length="145" mass="15582">MEQQTLIVVGAAIVSDGRVLGAQRAEPAALRGLWEFPGGKVDPGETPEEALVRECREELGAAIRVLDQIGADAPFPPSPDRRHTRPAVLRLLRAELVGGEPRALEHLSLRWLSGSELHTLPWLPADVPFLDPVAALLVPDSAALP</sequence>
<dbReference type="PROSITE" id="PS51462">
    <property type="entry name" value="NUDIX"/>
    <property type="match status" value="1"/>
</dbReference>
<dbReference type="AlphaFoldDB" id="A0A841ILE6"/>
<dbReference type="SUPFAM" id="SSF55811">
    <property type="entry name" value="Nudix"/>
    <property type="match status" value="1"/>
</dbReference>
<evidence type="ECO:0000256" key="4">
    <source>
        <dbReference type="ARBA" id="ARBA00022705"/>
    </source>
</evidence>
<dbReference type="EC" id="3.6.1.55" evidence="11"/>
<dbReference type="GO" id="GO:0006260">
    <property type="term" value="P:DNA replication"/>
    <property type="evidence" value="ECO:0007669"/>
    <property type="project" value="UniProtKB-KW"/>
</dbReference>
<keyword evidence="4" id="KW-0235">DNA replication</keyword>
<keyword evidence="6" id="KW-0227">DNA damage</keyword>
<dbReference type="GO" id="GO:0008413">
    <property type="term" value="F:8-oxo-7,8-dihydroguanosine triphosphate pyrophosphatase activity"/>
    <property type="evidence" value="ECO:0007669"/>
    <property type="project" value="TreeGrafter"/>
</dbReference>
<dbReference type="InterPro" id="IPR000086">
    <property type="entry name" value="NUDIX_hydrolase_dom"/>
</dbReference>
<comment type="catalytic activity">
    <reaction evidence="10">
        <text>8-oxo-dGTP + H2O = 8-oxo-dGMP + diphosphate + H(+)</text>
        <dbReference type="Rhea" id="RHEA:31575"/>
        <dbReference type="ChEBI" id="CHEBI:15377"/>
        <dbReference type="ChEBI" id="CHEBI:15378"/>
        <dbReference type="ChEBI" id="CHEBI:33019"/>
        <dbReference type="ChEBI" id="CHEBI:63224"/>
        <dbReference type="ChEBI" id="CHEBI:77896"/>
        <dbReference type="EC" id="3.6.1.55"/>
    </reaction>
</comment>
<evidence type="ECO:0000256" key="3">
    <source>
        <dbReference type="ARBA" id="ARBA00022457"/>
    </source>
</evidence>
<dbReference type="Pfam" id="PF00293">
    <property type="entry name" value="NUDIX"/>
    <property type="match status" value="1"/>
</dbReference>
<gene>
    <name evidence="13" type="ORF">FHS13_000766</name>
</gene>
<proteinExistence type="inferred from homology"/>
<protein>
    <recommendedName>
        <fullName evidence="11">8-oxo-dGTP diphosphatase</fullName>
        <ecNumber evidence="11">3.6.1.55</ecNumber>
    </recommendedName>
</protein>
<keyword evidence="7 13" id="KW-0378">Hydrolase</keyword>
<dbReference type="PRINTS" id="PR00502">
    <property type="entry name" value="NUDIXFAMILY"/>
</dbReference>
<dbReference type="Gene3D" id="3.90.79.10">
    <property type="entry name" value="Nucleoside Triphosphate Pyrophosphohydrolase"/>
    <property type="match status" value="1"/>
</dbReference>
<keyword evidence="9" id="KW-0234">DNA repair</keyword>
<evidence type="ECO:0000256" key="6">
    <source>
        <dbReference type="ARBA" id="ARBA00022763"/>
    </source>
</evidence>
<comment type="caution">
    <text evidence="13">The sequence shown here is derived from an EMBL/GenBank/DDBJ whole genome shotgun (WGS) entry which is preliminary data.</text>
</comment>
<dbReference type="InterPro" id="IPR020476">
    <property type="entry name" value="Nudix_hydrolase"/>
</dbReference>
<dbReference type="PANTHER" id="PTHR47707:SF1">
    <property type="entry name" value="NUDIX HYDROLASE FAMILY PROTEIN"/>
    <property type="match status" value="1"/>
</dbReference>
<dbReference type="GO" id="GO:0044716">
    <property type="term" value="F:8-oxo-GDP phosphatase activity"/>
    <property type="evidence" value="ECO:0007669"/>
    <property type="project" value="TreeGrafter"/>
</dbReference>
<evidence type="ECO:0000256" key="9">
    <source>
        <dbReference type="ARBA" id="ARBA00023204"/>
    </source>
</evidence>